<reference evidence="7" key="1">
    <citation type="journal article" date="2014" name="Front. Microbiol.">
        <title>High frequency of phylogenetically diverse reductive dehalogenase-homologous genes in deep subseafloor sedimentary metagenomes.</title>
        <authorList>
            <person name="Kawai M."/>
            <person name="Futagami T."/>
            <person name="Toyoda A."/>
            <person name="Takaki Y."/>
            <person name="Nishi S."/>
            <person name="Hori S."/>
            <person name="Arai W."/>
            <person name="Tsubouchi T."/>
            <person name="Morono Y."/>
            <person name="Uchiyama I."/>
            <person name="Ito T."/>
            <person name="Fujiyama A."/>
            <person name="Inagaki F."/>
            <person name="Takami H."/>
        </authorList>
    </citation>
    <scope>NUCLEOTIDE SEQUENCE</scope>
    <source>
        <strain evidence="7">Expedition CK06-06</strain>
    </source>
</reference>
<dbReference type="InterPro" id="IPR014729">
    <property type="entry name" value="Rossmann-like_a/b/a_fold"/>
</dbReference>
<dbReference type="GO" id="GO:0004359">
    <property type="term" value="F:glutaminase activity"/>
    <property type="evidence" value="ECO:0007669"/>
    <property type="project" value="InterPro"/>
</dbReference>
<gene>
    <name evidence="7" type="ORF">S06H3_54005</name>
</gene>
<dbReference type="Pfam" id="PF02540">
    <property type="entry name" value="NAD_synthase"/>
    <property type="match status" value="1"/>
</dbReference>
<dbReference type="SUPFAM" id="SSF52402">
    <property type="entry name" value="Adenine nucleotide alpha hydrolases-like"/>
    <property type="match status" value="1"/>
</dbReference>
<accession>X1PSN2</accession>
<protein>
    <recommendedName>
        <fullName evidence="6">NAD/GMP synthase domain-containing protein</fullName>
    </recommendedName>
</protein>
<dbReference type="GO" id="GO:0009435">
    <property type="term" value="P:NAD+ biosynthetic process"/>
    <property type="evidence" value="ECO:0007669"/>
    <property type="project" value="UniProtKB-UniPathway"/>
</dbReference>
<keyword evidence="2" id="KW-0436">Ligase</keyword>
<dbReference type="GO" id="GO:0005737">
    <property type="term" value="C:cytoplasm"/>
    <property type="evidence" value="ECO:0007669"/>
    <property type="project" value="InterPro"/>
</dbReference>
<keyword evidence="4" id="KW-0067">ATP-binding</keyword>
<evidence type="ECO:0000259" key="6">
    <source>
        <dbReference type="Pfam" id="PF02540"/>
    </source>
</evidence>
<keyword evidence="3" id="KW-0547">Nucleotide-binding</keyword>
<keyword evidence="5" id="KW-0520">NAD</keyword>
<evidence type="ECO:0000256" key="1">
    <source>
        <dbReference type="ARBA" id="ARBA00004790"/>
    </source>
</evidence>
<evidence type="ECO:0000256" key="2">
    <source>
        <dbReference type="ARBA" id="ARBA00022598"/>
    </source>
</evidence>
<dbReference type="PANTHER" id="PTHR23090:SF9">
    <property type="entry name" value="GLUTAMINE-DEPENDENT NAD(+) SYNTHETASE"/>
    <property type="match status" value="1"/>
</dbReference>
<dbReference type="NCBIfam" id="TIGR00552">
    <property type="entry name" value="nadE"/>
    <property type="match status" value="1"/>
</dbReference>
<dbReference type="GO" id="GO:0003952">
    <property type="term" value="F:NAD+ synthase (glutamine-hydrolyzing) activity"/>
    <property type="evidence" value="ECO:0007669"/>
    <property type="project" value="InterPro"/>
</dbReference>
<dbReference type="InterPro" id="IPR022310">
    <property type="entry name" value="NAD/GMP_synthase"/>
</dbReference>
<feature type="domain" description="NAD/GMP synthase" evidence="6">
    <location>
        <begin position="1"/>
        <end position="208"/>
    </location>
</feature>
<dbReference type="PANTHER" id="PTHR23090">
    <property type="entry name" value="NH 3 /GLUTAMINE-DEPENDENT NAD + SYNTHETASE"/>
    <property type="match status" value="1"/>
</dbReference>
<dbReference type="InterPro" id="IPR003694">
    <property type="entry name" value="NAD_synthase"/>
</dbReference>
<evidence type="ECO:0000256" key="3">
    <source>
        <dbReference type="ARBA" id="ARBA00022741"/>
    </source>
</evidence>
<dbReference type="EMBL" id="BARV01034492">
    <property type="protein sequence ID" value="GAI58858.1"/>
    <property type="molecule type" value="Genomic_DNA"/>
</dbReference>
<dbReference type="UniPathway" id="UPA00253"/>
<dbReference type="GO" id="GO:0005524">
    <property type="term" value="F:ATP binding"/>
    <property type="evidence" value="ECO:0007669"/>
    <property type="project" value="UniProtKB-KW"/>
</dbReference>
<evidence type="ECO:0000256" key="4">
    <source>
        <dbReference type="ARBA" id="ARBA00022840"/>
    </source>
</evidence>
<evidence type="ECO:0000313" key="7">
    <source>
        <dbReference type="EMBL" id="GAI58858.1"/>
    </source>
</evidence>
<proteinExistence type="predicted"/>
<comment type="caution">
    <text evidence="7">The sequence shown here is derived from an EMBL/GenBank/DDBJ whole genome shotgun (WGS) entry which is preliminary data.</text>
</comment>
<dbReference type="CDD" id="cd00553">
    <property type="entry name" value="NAD_synthase"/>
    <property type="match status" value="1"/>
</dbReference>
<comment type="pathway">
    <text evidence="1">Cofactor biosynthesis; NAD(+) biosynthesis.</text>
</comment>
<name>X1PSN2_9ZZZZ</name>
<dbReference type="AlphaFoldDB" id="X1PSN2"/>
<sequence>MSGGLDSSVLAVLCQRAFPENMLGLIMPCYSWQEDKAHAQAVASKFSIPTAEVVLDDIFTALLQKLPDYKTGSPVSHIAQANLKVRLRMLTLYYIANQLKYMVAGPSNRSELAVGYFTKYGDGGVDILPLGNLVKGQVKELAGFLSIPQSIIDKPPSAGLWKGQTDEGELGFSYDELDRYLLAGEASAELREKIESMITASEHKRSLPPIPNL</sequence>
<evidence type="ECO:0000256" key="5">
    <source>
        <dbReference type="ARBA" id="ARBA00023027"/>
    </source>
</evidence>
<organism evidence="7">
    <name type="scientific">marine sediment metagenome</name>
    <dbReference type="NCBI Taxonomy" id="412755"/>
    <lineage>
        <taxon>unclassified sequences</taxon>
        <taxon>metagenomes</taxon>
        <taxon>ecological metagenomes</taxon>
    </lineage>
</organism>
<dbReference type="Gene3D" id="3.40.50.620">
    <property type="entry name" value="HUPs"/>
    <property type="match status" value="1"/>
</dbReference>